<dbReference type="Proteomes" id="UP000023152">
    <property type="component" value="Unassembled WGS sequence"/>
</dbReference>
<reference evidence="1 2" key="1">
    <citation type="journal article" date="2013" name="Curr. Biol.">
        <title>The Genome of the Foraminiferan Reticulomyxa filosa.</title>
        <authorList>
            <person name="Glockner G."/>
            <person name="Hulsmann N."/>
            <person name="Schleicher M."/>
            <person name="Noegel A.A."/>
            <person name="Eichinger L."/>
            <person name="Gallinger C."/>
            <person name="Pawlowski J."/>
            <person name="Sierra R."/>
            <person name="Euteneuer U."/>
            <person name="Pillet L."/>
            <person name="Moustafa A."/>
            <person name="Platzer M."/>
            <person name="Groth M."/>
            <person name="Szafranski K."/>
            <person name="Schliwa M."/>
        </authorList>
    </citation>
    <scope>NUCLEOTIDE SEQUENCE [LARGE SCALE GENOMIC DNA]</scope>
</reference>
<name>X6NVB0_RETFI</name>
<protein>
    <recommendedName>
        <fullName evidence="3">Kelch motif family protein</fullName>
    </recommendedName>
</protein>
<accession>X6NVB0</accession>
<dbReference type="InterPro" id="IPR015915">
    <property type="entry name" value="Kelch-typ_b-propeller"/>
</dbReference>
<sequence length="456" mass="53488">MFCTFVNEINLLTKVVISLFSLQKTKKDINSTLNLFLCIKNLCSNNLLSRNVFSKGLYPPLFKKVKNYLKKFGNINELPTPLSSFQCVLHKHEILICGGYKQTVCYSYHTLKNKYKFICEYPSDVQLCGNCVVKFVDNNNQTTLLSFGGRYKHTLVMKYVSVWSKISNISRKSNEFNNYNKWIPFTDNNNNPIIIGRNNDNYYEVRAVIGGSNNNLLFITYYPKDISVFNLNTFQFIKHYSLPIINYIEYPCFVLKSKNGQEQEVMKTNKLNYMLLFCYNTGLSIEYDEDKNTFQFHQLYVCNDITLLNKCAYVRINDIILFFGGCGLSNNKFVVSKSVRKYSIAENKWTIFENILHSPLYNCVAILSEESNYIHIIGGTNDKKITMLAHMKTKAYVWDPSLLEIKFIIQYWIQTSKIKLGWIEDFDKIIMQYYNEIKFNIRYNQFFDEEICPLQI</sequence>
<proteinExistence type="predicted"/>
<evidence type="ECO:0000313" key="2">
    <source>
        <dbReference type="Proteomes" id="UP000023152"/>
    </source>
</evidence>
<dbReference type="SUPFAM" id="SSF117281">
    <property type="entry name" value="Kelch motif"/>
    <property type="match status" value="1"/>
</dbReference>
<organism evidence="1 2">
    <name type="scientific">Reticulomyxa filosa</name>
    <dbReference type="NCBI Taxonomy" id="46433"/>
    <lineage>
        <taxon>Eukaryota</taxon>
        <taxon>Sar</taxon>
        <taxon>Rhizaria</taxon>
        <taxon>Retaria</taxon>
        <taxon>Foraminifera</taxon>
        <taxon>Monothalamids</taxon>
        <taxon>Reticulomyxidae</taxon>
        <taxon>Reticulomyxa</taxon>
    </lineage>
</organism>
<dbReference type="Gene3D" id="2.120.10.80">
    <property type="entry name" value="Kelch-type beta propeller"/>
    <property type="match status" value="1"/>
</dbReference>
<dbReference type="AlphaFoldDB" id="X6NVB0"/>
<dbReference type="EMBL" id="ASPP01005593">
    <property type="protein sequence ID" value="ETO30245.1"/>
    <property type="molecule type" value="Genomic_DNA"/>
</dbReference>
<evidence type="ECO:0000313" key="1">
    <source>
        <dbReference type="EMBL" id="ETO30245.1"/>
    </source>
</evidence>
<comment type="caution">
    <text evidence="1">The sequence shown here is derived from an EMBL/GenBank/DDBJ whole genome shotgun (WGS) entry which is preliminary data.</text>
</comment>
<evidence type="ECO:0008006" key="3">
    <source>
        <dbReference type="Google" id="ProtNLM"/>
    </source>
</evidence>
<keyword evidence="2" id="KW-1185">Reference proteome</keyword>
<gene>
    <name evidence="1" type="ORF">RFI_06876</name>
</gene>